<organism evidence="2 3">
    <name type="scientific">Phytophthora fragariae</name>
    <dbReference type="NCBI Taxonomy" id="53985"/>
    <lineage>
        <taxon>Eukaryota</taxon>
        <taxon>Sar</taxon>
        <taxon>Stramenopiles</taxon>
        <taxon>Oomycota</taxon>
        <taxon>Peronosporomycetes</taxon>
        <taxon>Peronosporales</taxon>
        <taxon>Peronosporaceae</taxon>
        <taxon>Phytophthora</taxon>
    </lineage>
</organism>
<dbReference type="Proteomes" id="UP000437068">
    <property type="component" value="Unassembled WGS sequence"/>
</dbReference>
<sequence>NTSPPTPTSPATPTARTAASRQAAKPHFRRPLPPPQLLQELAKGGSQETKQQEADKVKDNDSSCQLIASRYIPAMKYSILQSINSVTCIGRHHQRELSRRRPQVRVVLQTLPADQADPVWTALRERWTQSAVQHPVQDLNRLRLLPLQRDHSPIQRTATVIKPPITSGISTSKLNLVRP</sequence>
<reference evidence="2 3" key="1">
    <citation type="submission" date="2018-08" db="EMBL/GenBank/DDBJ databases">
        <title>Genomic investigation of the strawberry pathogen Phytophthora fragariae indicates pathogenicity is determined by transcriptional variation in three key races.</title>
        <authorList>
            <person name="Adams T.M."/>
            <person name="Armitage A.D."/>
            <person name="Sobczyk M.K."/>
            <person name="Bates H.J."/>
            <person name="Dunwell J.M."/>
            <person name="Nellist C.F."/>
            <person name="Harrison R.J."/>
        </authorList>
    </citation>
    <scope>NUCLEOTIDE SEQUENCE [LARGE SCALE GENOMIC DNA]</scope>
    <source>
        <strain evidence="2 3">A4</strain>
    </source>
</reference>
<evidence type="ECO:0000256" key="1">
    <source>
        <dbReference type="SAM" id="MobiDB-lite"/>
    </source>
</evidence>
<feature type="non-terminal residue" evidence="2">
    <location>
        <position position="1"/>
    </location>
</feature>
<feature type="region of interest" description="Disordered" evidence="1">
    <location>
        <begin position="1"/>
        <end position="60"/>
    </location>
</feature>
<gene>
    <name evidence="2" type="ORF">PF001_g17012</name>
</gene>
<feature type="compositionally biased region" description="Low complexity" evidence="1">
    <location>
        <begin position="11"/>
        <end position="23"/>
    </location>
</feature>
<accession>A0A6A4CS55</accession>
<feature type="compositionally biased region" description="Basic and acidic residues" evidence="1">
    <location>
        <begin position="50"/>
        <end position="60"/>
    </location>
</feature>
<comment type="caution">
    <text evidence="2">The sequence shown here is derived from an EMBL/GenBank/DDBJ whole genome shotgun (WGS) entry which is preliminary data.</text>
</comment>
<dbReference type="AlphaFoldDB" id="A0A6A4CS55"/>
<dbReference type="EMBL" id="QXGE01001204">
    <property type="protein sequence ID" value="KAE9296126.1"/>
    <property type="molecule type" value="Genomic_DNA"/>
</dbReference>
<evidence type="ECO:0000313" key="2">
    <source>
        <dbReference type="EMBL" id="KAE9296126.1"/>
    </source>
</evidence>
<proteinExistence type="predicted"/>
<evidence type="ECO:0000313" key="3">
    <source>
        <dbReference type="Proteomes" id="UP000437068"/>
    </source>
</evidence>
<name>A0A6A4CS55_9STRA</name>
<protein>
    <submittedName>
        <fullName evidence="2">Uncharacterized protein</fullName>
    </submittedName>
</protein>
<feature type="compositionally biased region" description="Pro residues" evidence="1">
    <location>
        <begin position="1"/>
        <end position="10"/>
    </location>
</feature>